<feature type="region of interest" description="Disordered" evidence="1">
    <location>
        <begin position="19"/>
        <end position="49"/>
    </location>
</feature>
<gene>
    <name evidence="2" type="ORF">KDA_12340</name>
</gene>
<proteinExistence type="predicted"/>
<dbReference type="AlphaFoldDB" id="A0A402B312"/>
<reference evidence="3" key="1">
    <citation type="submission" date="2018-12" db="EMBL/GenBank/DDBJ databases">
        <title>Tengunoibacter tsumagoiensis gen. nov., sp. nov., Dictyobacter kobayashii sp. nov., D. alpinus sp. nov., and D. joshuensis sp. nov. and description of Dictyobacteraceae fam. nov. within the order Ktedonobacterales isolated from Tengu-no-mugimeshi.</title>
        <authorList>
            <person name="Wang C.M."/>
            <person name="Zheng Y."/>
            <person name="Sakai Y."/>
            <person name="Toyoda A."/>
            <person name="Minakuchi Y."/>
            <person name="Abe K."/>
            <person name="Yokota A."/>
            <person name="Yabe S."/>
        </authorList>
    </citation>
    <scope>NUCLEOTIDE SEQUENCE [LARGE SCALE GENOMIC DNA]</scope>
    <source>
        <strain evidence="3">Uno16</strain>
    </source>
</reference>
<dbReference type="EMBL" id="BIFT01000001">
    <property type="protein sequence ID" value="GCE25750.1"/>
    <property type="molecule type" value="Genomic_DNA"/>
</dbReference>
<dbReference type="Proteomes" id="UP000287171">
    <property type="component" value="Unassembled WGS sequence"/>
</dbReference>
<organism evidence="2 3">
    <name type="scientific">Dictyobacter alpinus</name>
    <dbReference type="NCBI Taxonomy" id="2014873"/>
    <lineage>
        <taxon>Bacteria</taxon>
        <taxon>Bacillati</taxon>
        <taxon>Chloroflexota</taxon>
        <taxon>Ktedonobacteria</taxon>
        <taxon>Ktedonobacterales</taxon>
        <taxon>Dictyobacteraceae</taxon>
        <taxon>Dictyobacter</taxon>
    </lineage>
</organism>
<comment type="caution">
    <text evidence="2">The sequence shown here is derived from an EMBL/GenBank/DDBJ whole genome shotgun (WGS) entry which is preliminary data.</text>
</comment>
<name>A0A402B312_9CHLR</name>
<evidence type="ECO:0000313" key="3">
    <source>
        <dbReference type="Proteomes" id="UP000287171"/>
    </source>
</evidence>
<evidence type="ECO:0000313" key="2">
    <source>
        <dbReference type="EMBL" id="GCE25750.1"/>
    </source>
</evidence>
<keyword evidence="3" id="KW-1185">Reference proteome</keyword>
<protein>
    <submittedName>
        <fullName evidence="2">Uncharacterized protein</fullName>
    </submittedName>
</protein>
<evidence type="ECO:0000256" key="1">
    <source>
        <dbReference type="SAM" id="MobiDB-lite"/>
    </source>
</evidence>
<sequence length="49" mass="5349">MDGVVATAPSIFLSKNKRAPQVRGVRNKPPMPQKKEEIEGADPLSPHII</sequence>
<accession>A0A402B312</accession>